<gene>
    <name evidence="11" type="ORF">WN944_021597</name>
</gene>
<sequence length="519" mass="59872">MNYVEEDATSGSGDDGNILDGHNKRQPVTPSSSGRRKRNRKAAGDAIVEAMLEIAAASKMRAAAITKNEERFSISKCIKVLDDMQGVDQRIYFFALDLFENPNARETFLSLKSEKRFPWLQRKYLSGSMDDYDLELDQMELVAAAAGFYYYNSIVKQPQRGISPSGSGFMTQVLEGHDDICRQMFRMDKHVFHKLSDTLRQRGMLRDTSGVIIEEQLAIFLNIVGHNERNRVIQERFQHSGETISRHFNNVLKAIKSLSREFLQPPPQTTPPEILCSHRFYPYFKDCIGVIDGMHIPAHVPAKEQSQFRNKKGLLSQNVLAACTFDLQFIFIYPGWEGSVADSRVLRAVLDDPDQNFPHIPEGNYYLVDMDYTNTEGFIAPYVGIRYHLHEYRGANKLPRNAKELFNHRHSSLRKVIQRSFNVLKTRFPILKLAPQYAFHIQRDIVIAACVLHNYIRREEKNDWLFATVDGEPEEEMPYFEDQFDMQLASSMQEQIASAMRESIAAAMWNDFINKWDQW</sequence>
<keyword evidence="4" id="KW-0540">Nuclease</keyword>
<evidence type="ECO:0000313" key="12">
    <source>
        <dbReference type="Proteomes" id="UP001428341"/>
    </source>
</evidence>
<dbReference type="GO" id="GO:0004518">
    <property type="term" value="F:nuclease activity"/>
    <property type="evidence" value="ECO:0007669"/>
    <property type="project" value="UniProtKB-KW"/>
</dbReference>
<proteinExistence type="inferred from homology"/>
<evidence type="ECO:0000313" key="11">
    <source>
        <dbReference type="EMBL" id="KAK9228643.1"/>
    </source>
</evidence>
<keyword evidence="5" id="KW-0479">Metal-binding</keyword>
<dbReference type="AlphaFoldDB" id="A0AAP0R0K1"/>
<dbReference type="GO" id="GO:0046872">
    <property type="term" value="F:metal ion binding"/>
    <property type="evidence" value="ECO:0007669"/>
    <property type="project" value="UniProtKB-KW"/>
</dbReference>
<comment type="caution">
    <text evidence="11">The sequence shown here is derived from an EMBL/GenBank/DDBJ whole genome shotgun (WGS) entry which is preliminary data.</text>
</comment>
<evidence type="ECO:0000256" key="1">
    <source>
        <dbReference type="ARBA" id="ARBA00001968"/>
    </source>
</evidence>
<keyword evidence="6" id="KW-0378">Hydrolase</keyword>
<dbReference type="Pfam" id="PF13359">
    <property type="entry name" value="DDE_Tnp_4"/>
    <property type="match status" value="1"/>
</dbReference>
<evidence type="ECO:0000259" key="9">
    <source>
        <dbReference type="Pfam" id="PF13359"/>
    </source>
</evidence>
<dbReference type="InterPro" id="IPR027806">
    <property type="entry name" value="HARBI1_dom"/>
</dbReference>
<evidence type="ECO:0000256" key="6">
    <source>
        <dbReference type="ARBA" id="ARBA00022801"/>
    </source>
</evidence>
<dbReference type="Proteomes" id="UP001428341">
    <property type="component" value="Unassembled WGS sequence"/>
</dbReference>
<evidence type="ECO:0000256" key="4">
    <source>
        <dbReference type="ARBA" id="ARBA00022722"/>
    </source>
</evidence>
<dbReference type="GO" id="GO:0016787">
    <property type="term" value="F:hydrolase activity"/>
    <property type="evidence" value="ECO:0007669"/>
    <property type="project" value="UniProtKB-KW"/>
</dbReference>
<evidence type="ECO:0000256" key="7">
    <source>
        <dbReference type="ARBA" id="ARBA00023242"/>
    </source>
</evidence>
<evidence type="ECO:0000256" key="5">
    <source>
        <dbReference type="ARBA" id="ARBA00022723"/>
    </source>
</evidence>
<dbReference type="InterPro" id="IPR045249">
    <property type="entry name" value="HARBI1-like"/>
</dbReference>
<dbReference type="InterPro" id="IPR058353">
    <property type="entry name" value="DUF8040"/>
</dbReference>
<dbReference type="Pfam" id="PF26138">
    <property type="entry name" value="DUF8040"/>
    <property type="match status" value="1"/>
</dbReference>
<protein>
    <recommendedName>
        <fullName evidence="13">DDE Tnp4 domain-containing protein</fullName>
    </recommendedName>
</protein>
<comment type="similarity">
    <text evidence="3">Belongs to the HARBI1 family.</text>
</comment>
<reference evidence="11 12" key="1">
    <citation type="submission" date="2024-05" db="EMBL/GenBank/DDBJ databases">
        <title>Haplotype-resolved chromosome-level genome assembly of Huyou (Citrus changshanensis).</title>
        <authorList>
            <person name="Miao C."/>
            <person name="Chen W."/>
            <person name="Wu Y."/>
            <person name="Wang L."/>
            <person name="Zhao S."/>
            <person name="Grierson D."/>
            <person name="Xu C."/>
            <person name="Chen K."/>
        </authorList>
    </citation>
    <scope>NUCLEOTIDE SEQUENCE [LARGE SCALE GENOMIC DNA]</scope>
    <source>
        <strain evidence="11">01-14</strain>
        <tissue evidence="11">Leaf</tissue>
    </source>
</reference>
<feature type="domain" description="DUF8040" evidence="10">
    <location>
        <begin position="165"/>
        <end position="256"/>
    </location>
</feature>
<dbReference type="PANTHER" id="PTHR22930">
    <property type="match status" value="1"/>
</dbReference>
<feature type="region of interest" description="Disordered" evidence="8">
    <location>
        <begin position="1"/>
        <end position="40"/>
    </location>
</feature>
<evidence type="ECO:0000256" key="3">
    <source>
        <dbReference type="ARBA" id="ARBA00006958"/>
    </source>
</evidence>
<organism evidence="11 12">
    <name type="scientific">Citrus x changshan-huyou</name>
    <dbReference type="NCBI Taxonomy" id="2935761"/>
    <lineage>
        <taxon>Eukaryota</taxon>
        <taxon>Viridiplantae</taxon>
        <taxon>Streptophyta</taxon>
        <taxon>Embryophyta</taxon>
        <taxon>Tracheophyta</taxon>
        <taxon>Spermatophyta</taxon>
        <taxon>Magnoliopsida</taxon>
        <taxon>eudicotyledons</taxon>
        <taxon>Gunneridae</taxon>
        <taxon>Pentapetalae</taxon>
        <taxon>rosids</taxon>
        <taxon>malvids</taxon>
        <taxon>Sapindales</taxon>
        <taxon>Rutaceae</taxon>
        <taxon>Aurantioideae</taxon>
        <taxon>Citrus</taxon>
    </lineage>
</organism>
<comment type="subcellular location">
    <subcellularLocation>
        <location evidence="2">Nucleus</location>
    </subcellularLocation>
</comment>
<evidence type="ECO:0000256" key="8">
    <source>
        <dbReference type="SAM" id="MobiDB-lite"/>
    </source>
</evidence>
<keyword evidence="7" id="KW-0539">Nucleus</keyword>
<dbReference type="PANTHER" id="PTHR22930:SF259">
    <property type="entry name" value="OS08G0106900 PROTEIN"/>
    <property type="match status" value="1"/>
</dbReference>
<dbReference type="GO" id="GO:0005634">
    <property type="term" value="C:nucleus"/>
    <property type="evidence" value="ECO:0007669"/>
    <property type="project" value="UniProtKB-SubCell"/>
</dbReference>
<dbReference type="EMBL" id="JBCGBO010000001">
    <property type="protein sequence ID" value="KAK9228643.1"/>
    <property type="molecule type" value="Genomic_DNA"/>
</dbReference>
<comment type="cofactor">
    <cofactor evidence="1">
        <name>a divalent metal cation</name>
        <dbReference type="ChEBI" id="CHEBI:60240"/>
    </cofactor>
</comment>
<accession>A0AAP0R0K1</accession>
<evidence type="ECO:0008006" key="13">
    <source>
        <dbReference type="Google" id="ProtNLM"/>
    </source>
</evidence>
<feature type="domain" description="DDE Tnp4" evidence="9">
    <location>
        <begin position="291"/>
        <end position="454"/>
    </location>
</feature>
<keyword evidence="12" id="KW-1185">Reference proteome</keyword>
<name>A0AAP0R0K1_9ROSI</name>
<evidence type="ECO:0000256" key="2">
    <source>
        <dbReference type="ARBA" id="ARBA00004123"/>
    </source>
</evidence>
<evidence type="ECO:0000259" key="10">
    <source>
        <dbReference type="Pfam" id="PF26138"/>
    </source>
</evidence>